<accession>A0ACC3C8V5</accession>
<evidence type="ECO:0000313" key="2">
    <source>
        <dbReference type="Proteomes" id="UP000798662"/>
    </source>
</evidence>
<dbReference type="Proteomes" id="UP000798662">
    <property type="component" value="Chromosome 2"/>
</dbReference>
<keyword evidence="2" id="KW-1185">Reference proteome</keyword>
<name>A0ACC3C8V5_PYRYE</name>
<organism evidence="1 2">
    <name type="scientific">Pyropia yezoensis</name>
    <name type="common">Susabi-nori</name>
    <name type="synonym">Porphyra yezoensis</name>
    <dbReference type="NCBI Taxonomy" id="2788"/>
    <lineage>
        <taxon>Eukaryota</taxon>
        <taxon>Rhodophyta</taxon>
        <taxon>Bangiophyceae</taxon>
        <taxon>Bangiales</taxon>
        <taxon>Bangiaceae</taxon>
        <taxon>Pyropia</taxon>
    </lineage>
</organism>
<sequence length="137" mass="12896">MAAGSEAVLSCWAPAPDLRTPEAWGGGRQPVGAAAPAAAAGHAVVVAGPDVEKVAAVAAAAVVAVAAVAAMAADTDRGVGGTHTGWAYSPTACTTRTPTGWGSKARRGVQVAADCATMTPPMAMTAAGGGSGVGGGG</sequence>
<dbReference type="EMBL" id="CM020619">
    <property type="protein sequence ID" value="KAK1866411.1"/>
    <property type="molecule type" value="Genomic_DNA"/>
</dbReference>
<proteinExistence type="predicted"/>
<gene>
    <name evidence="1" type="ORF">I4F81_008931</name>
</gene>
<evidence type="ECO:0000313" key="1">
    <source>
        <dbReference type="EMBL" id="KAK1866411.1"/>
    </source>
</evidence>
<reference evidence="1" key="1">
    <citation type="submission" date="2019-11" db="EMBL/GenBank/DDBJ databases">
        <title>Nori genome reveals adaptations in red seaweeds to the harsh intertidal environment.</title>
        <authorList>
            <person name="Wang D."/>
            <person name="Mao Y."/>
        </authorList>
    </citation>
    <scope>NUCLEOTIDE SEQUENCE</scope>
    <source>
        <tissue evidence="1">Gametophyte</tissue>
    </source>
</reference>
<protein>
    <submittedName>
        <fullName evidence="1">Uncharacterized protein</fullName>
    </submittedName>
</protein>
<comment type="caution">
    <text evidence="1">The sequence shown here is derived from an EMBL/GenBank/DDBJ whole genome shotgun (WGS) entry which is preliminary data.</text>
</comment>